<dbReference type="Gene3D" id="3.30.420.10">
    <property type="entry name" value="Ribonuclease H-like superfamily/Ribonuclease H"/>
    <property type="match status" value="1"/>
</dbReference>
<protein>
    <recommendedName>
        <fullName evidence="3">Integrase catalytic domain-containing protein</fullName>
    </recommendedName>
</protein>
<dbReference type="InterPro" id="IPR001584">
    <property type="entry name" value="Integrase_cat-core"/>
</dbReference>
<evidence type="ECO:0000313" key="4">
    <source>
        <dbReference type="EMBL" id="KZL82713.1"/>
    </source>
</evidence>
<dbReference type="Proteomes" id="UP000076584">
    <property type="component" value="Unassembled WGS sequence"/>
</dbReference>
<dbReference type="InterPro" id="IPR012337">
    <property type="entry name" value="RNaseH-like_sf"/>
</dbReference>
<dbReference type="SUPFAM" id="SSF53098">
    <property type="entry name" value="Ribonuclease H-like"/>
    <property type="match status" value="1"/>
</dbReference>
<proteinExistence type="predicted"/>
<keyword evidence="5" id="KW-1185">Reference proteome</keyword>
<name>A0A167CKI3_COLIC</name>
<organism evidence="4 5">
    <name type="scientific">Colletotrichum incanum</name>
    <name type="common">Soybean anthracnose fungus</name>
    <dbReference type="NCBI Taxonomy" id="1573173"/>
    <lineage>
        <taxon>Eukaryota</taxon>
        <taxon>Fungi</taxon>
        <taxon>Dikarya</taxon>
        <taxon>Ascomycota</taxon>
        <taxon>Pezizomycotina</taxon>
        <taxon>Sordariomycetes</taxon>
        <taxon>Hypocreomycetidae</taxon>
        <taxon>Glomerellales</taxon>
        <taxon>Glomerellaceae</taxon>
        <taxon>Colletotrichum</taxon>
        <taxon>Colletotrichum spaethianum species complex</taxon>
    </lineage>
</organism>
<gene>
    <name evidence="4" type="ORF">CI238_10722</name>
</gene>
<evidence type="ECO:0000256" key="1">
    <source>
        <dbReference type="ARBA" id="ARBA00022884"/>
    </source>
</evidence>
<dbReference type="PROSITE" id="PS50994">
    <property type="entry name" value="INTEGRASE"/>
    <property type="match status" value="1"/>
</dbReference>
<evidence type="ECO:0000313" key="5">
    <source>
        <dbReference type="Proteomes" id="UP000076584"/>
    </source>
</evidence>
<feature type="region of interest" description="Disordered" evidence="2">
    <location>
        <begin position="82"/>
        <end position="107"/>
    </location>
</feature>
<dbReference type="STRING" id="1573173.A0A167CKI3"/>
<sequence length="769" mass="85515">MRFDNFSPLASLAPLLMASKLSAPVNNATFHAITKQDPHIKIKPAEPASQFSLEGSYGTATFPGVLPDNGYLRIFNSRPTSDIRTGTDNVRPRSQCHESPHAADSYHLPRHANKCTLPVLSSRYGFDGDQNRQTENVMKQRDLRVPVIHKWGHPLMLLQQEQSVAQCIPLRLSLADYIAVSATRQLPAFFAFSTGLGMRLTRAFSTIANVCEHCQLHAGQPKRFRFTLRNDHESNHEVLVWIIYLDGNGPVLHVVDSVTGFNAARFLKVLSAQHTWDALRMCWIVVYQGSHDFIPTDAGIDFRSRVFKRAARTLAIIVKAVPIEAHHDIGKVERYHATLRRAYDIICAEDHSISRERFLQMTVKTINDTAGPNGLISTLLVFSAPSPGVAKRAEAVQKTTDELRRTNLAVYTPTAKSLMPSPSATARTVGVKSTLVVNFASDVDDDVVAAFFSAHGVLLTNKDCADLKLATQLQKSGKITTPGRPFEQSDKVAVKGLIDQDILGMVMYDPVEHANVRISQSRMVEMKGKNTNEPHEKSRLVIQVYLDNGKERSSAGGYLKLRPRLLISSTVNPDFAIIGVQIDHALGFTDANFPAIEDQALTKASFAARVKQQLAFNPGRRQEAIRRAKRARRVYGIDLPARGIYNLSTVAQHLDPSPDNVKMLNARLRWQMASLTRGLTFVPVDLPTAKLFVCVDGLLANDADLTSQLGCHYAGQRCPLRRERVHDQRQHRVYFRSKKSKRATRSLLTSEIYGMVAGVDAAYTIFTTL</sequence>
<dbReference type="GO" id="GO:0003723">
    <property type="term" value="F:RNA binding"/>
    <property type="evidence" value="ECO:0007669"/>
    <property type="project" value="UniProtKB-KW"/>
</dbReference>
<keyword evidence="1" id="KW-0694">RNA-binding</keyword>
<dbReference type="EMBL" id="LFIW01001362">
    <property type="protein sequence ID" value="KZL82713.1"/>
    <property type="molecule type" value="Genomic_DNA"/>
</dbReference>
<dbReference type="InterPro" id="IPR036397">
    <property type="entry name" value="RNaseH_sf"/>
</dbReference>
<dbReference type="GO" id="GO:0015074">
    <property type="term" value="P:DNA integration"/>
    <property type="evidence" value="ECO:0007669"/>
    <property type="project" value="InterPro"/>
</dbReference>
<feature type="domain" description="Integrase catalytic" evidence="3">
    <location>
        <begin position="217"/>
        <end position="393"/>
    </location>
</feature>
<comment type="caution">
    <text evidence="4">The sequence shown here is derived from an EMBL/GenBank/DDBJ whole genome shotgun (WGS) entry which is preliminary data.</text>
</comment>
<reference evidence="4 5" key="1">
    <citation type="submission" date="2015-06" db="EMBL/GenBank/DDBJ databases">
        <title>Survival trade-offs in plant roots during colonization by closely related pathogenic and mutualistic fungi.</title>
        <authorList>
            <person name="Hacquard S."/>
            <person name="Kracher B."/>
            <person name="Hiruma K."/>
            <person name="Weinman A."/>
            <person name="Muench P."/>
            <person name="Garrido Oter R."/>
            <person name="Ver Loren van Themaat E."/>
            <person name="Dallerey J.-F."/>
            <person name="Damm U."/>
            <person name="Henrissat B."/>
            <person name="Lespinet O."/>
            <person name="Thon M."/>
            <person name="Kemen E."/>
            <person name="McHardy A.C."/>
            <person name="Schulze-Lefert P."/>
            <person name="O'Connell R.J."/>
        </authorList>
    </citation>
    <scope>NUCLEOTIDE SEQUENCE [LARGE SCALE GENOMIC DNA]</scope>
    <source>
        <strain evidence="4 5">MAFF 238704</strain>
    </source>
</reference>
<accession>A0A167CKI3</accession>
<dbReference type="GO" id="GO:0005634">
    <property type="term" value="C:nucleus"/>
    <property type="evidence" value="ECO:0007669"/>
    <property type="project" value="UniProtKB-ARBA"/>
</dbReference>
<dbReference type="AlphaFoldDB" id="A0A167CKI3"/>
<evidence type="ECO:0000256" key="2">
    <source>
        <dbReference type="SAM" id="MobiDB-lite"/>
    </source>
</evidence>
<evidence type="ECO:0000259" key="3">
    <source>
        <dbReference type="PROSITE" id="PS50994"/>
    </source>
</evidence>